<feature type="binding site" evidence="5">
    <location>
        <position position="92"/>
    </location>
    <ligand>
        <name>AMP</name>
        <dbReference type="ChEBI" id="CHEBI:456215"/>
    </ligand>
</feature>
<evidence type="ECO:0000256" key="7">
    <source>
        <dbReference type="RuleBase" id="RU003331"/>
    </source>
</evidence>
<dbReference type="GO" id="GO:0004017">
    <property type="term" value="F:AMP kinase activity"/>
    <property type="evidence" value="ECO:0007669"/>
    <property type="project" value="UniProtKB-UniRule"/>
</dbReference>
<dbReference type="PRINTS" id="PR00094">
    <property type="entry name" value="ADENYLTKNASE"/>
</dbReference>
<comment type="function">
    <text evidence="5">Catalyzes the reversible transfer of the terminal phosphate group between ATP and AMP. Plays an important role in cellular energy homeostasis and in adenine nucleotide metabolism.</text>
</comment>
<dbReference type="InterPro" id="IPR027417">
    <property type="entry name" value="P-loop_NTPase"/>
</dbReference>
<dbReference type="NCBIfam" id="TIGR01351">
    <property type="entry name" value="adk"/>
    <property type="match status" value="1"/>
</dbReference>
<dbReference type="SUPFAM" id="SSF52540">
    <property type="entry name" value="P-loop containing nucleoside triphosphate hydrolases"/>
    <property type="match status" value="1"/>
</dbReference>
<evidence type="ECO:0000256" key="4">
    <source>
        <dbReference type="ARBA" id="ARBA00022777"/>
    </source>
</evidence>
<evidence type="ECO:0000313" key="9">
    <source>
        <dbReference type="Proteomes" id="UP000076404"/>
    </source>
</evidence>
<feature type="binding site" evidence="5">
    <location>
        <position position="130"/>
    </location>
    <ligand>
        <name>Zn(2+)</name>
        <dbReference type="ChEBI" id="CHEBI:29105"/>
        <note>structural</note>
    </ligand>
</feature>
<name>A0A143BH95_9BACT</name>
<keyword evidence="5 7" id="KW-0067">ATP-binding</keyword>
<accession>A0A143BH95</accession>
<proteinExistence type="inferred from homology"/>
<dbReference type="InterPro" id="IPR000850">
    <property type="entry name" value="Adenylat/UMP-CMP_kin"/>
</dbReference>
<dbReference type="NCBIfam" id="NF001381">
    <property type="entry name" value="PRK00279.1-3"/>
    <property type="match status" value="1"/>
</dbReference>
<comment type="domain">
    <text evidence="5">Consists of three domains, a large central CORE domain and two small peripheral domains, NMPbind and LID, which undergo movements during catalysis. The LID domain closes over the site of phosphoryl transfer upon ATP binding. Assembling and dissambling the active center during each catalytic cycle provides an effective means to prevent ATP hydrolysis. Some bacteria have evolved a zinc-coordinating structure that stabilizes the LID domain.</text>
</comment>
<feature type="binding site" evidence="5">
    <location>
        <position position="31"/>
    </location>
    <ligand>
        <name>AMP</name>
        <dbReference type="ChEBI" id="CHEBI:456215"/>
    </ligand>
</feature>
<dbReference type="RefSeq" id="WP_026849950.1">
    <property type="nucleotide sequence ID" value="NZ_CP011454.1"/>
</dbReference>
<dbReference type="KEGG" id="gph:GEMMAAP_05175"/>
<keyword evidence="5" id="KW-0963">Cytoplasm</keyword>
<dbReference type="AlphaFoldDB" id="A0A143BH95"/>
<dbReference type="GO" id="GO:0005524">
    <property type="term" value="F:ATP binding"/>
    <property type="evidence" value="ECO:0007669"/>
    <property type="project" value="UniProtKB-UniRule"/>
</dbReference>
<evidence type="ECO:0000256" key="2">
    <source>
        <dbReference type="ARBA" id="ARBA00022727"/>
    </source>
</evidence>
<dbReference type="EMBL" id="CP011454">
    <property type="protein sequence ID" value="AMW04399.1"/>
    <property type="molecule type" value="Genomic_DNA"/>
</dbReference>
<dbReference type="HAMAP" id="MF_00235">
    <property type="entry name" value="Adenylate_kinase_Adk"/>
    <property type="match status" value="1"/>
</dbReference>
<comment type="caution">
    <text evidence="5">Lacks conserved residue(s) required for the propagation of feature annotation.</text>
</comment>
<dbReference type="NCBIfam" id="NF011100">
    <property type="entry name" value="PRK14527.1"/>
    <property type="match status" value="1"/>
</dbReference>
<keyword evidence="3 5" id="KW-0547">Nucleotide-binding</keyword>
<feature type="binding site" evidence="5">
    <location>
        <position position="198"/>
    </location>
    <ligand>
        <name>ATP</name>
        <dbReference type="ChEBI" id="CHEBI:30616"/>
    </ligand>
</feature>
<keyword evidence="1 5" id="KW-0808">Transferase</keyword>
<evidence type="ECO:0000256" key="3">
    <source>
        <dbReference type="ARBA" id="ARBA00022741"/>
    </source>
</evidence>
<comment type="pathway">
    <text evidence="5">Purine metabolism; AMP biosynthesis via salvage pathway; AMP from ADP: step 1/1.</text>
</comment>
<dbReference type="OrthoDB" id="9805030at2"/>
<dbReference type="UniPathway" id="UPA00588">
    <property type="reaction ID" value="UER00649"/>
</dbReference>
<dbReference type="InterPro" id="IPR006259">
    <property type="entry name" value="Adenyl_kin_sub"/>
</dbReference>
<dbReference type="GO" id="GO:0044209">
    <property type="term" value="P:AMP salvage"/>
    <property type="evidence" value="ECO:0007669"/>
    <property type="project" value="UniProtKB-UniRule"/>
</dbReference>
<feature type="binding site" evidence="5">
    <location>
        <position position="158"/>
    </location>
    <ligand>
        <name>AMP</name>
        <dbReference type="ChEBI" id="CHEBI:456215"/>
    </ligand>
</feature>
<dbReference type="GO" id="GO:0008270">
    <property type="term" value="F:zinc ion binding"/>
    <property type="evidence" value="ECO:0007669"/>
    <property type="project" value="UniProtKB-UniRule"/>
</dbReference>
<keyword evidence="4 5" id="KW-0418">Kinase</keyword>
<sequence>MIIVLLGPPGAGKGTQGERLAARLDVPKVATGDVLRAAVRDGTPLGLEAKAAMDRGDLVPDAVIMGIMREALASPTAANGAILDGVVRTTPQAQGLTDALAALGRKVDAVLLFEIDEDELVRRLSGRTTCDVCQRPFFGREPGETCSEGGQTGTLVRRKDDEPDAIRKRMQVYRDQTAPVIDWYASHGANMVRVDALGSLEDVEQRVLTALGIA</sequence>
<protein>
    <recommendedName>
        <fullName evidence="5 7">Adenylate kinase</fullName>
        <shortName evidence="5">AK</shortName>
        <ecNumber evidence="5 7">2.7.4.3</ecNumber>
    </recommendedName>
    <alternativeName>
        <fullName evidence="5">ATP-AMP transphosphorylase</fullName>
    </alternativeName>
    <alternativeName>
        <fullName evidence="5">ATP:AMP phosphotransferase</fullName>
    </alternativeName>
    <alternativeName>
        <fullName evidence="5">Adenylate monophosphate kinase</fullName>
    </alternativeName>
</protein>
<evidence type="ECO:0000256" key="1">
    <source>
        <dbReference type="ARBA" id="ARBA00022679"/>
    </source>
</evidence>
<feature type="binding site" evidence="5">
    <location>
        <position position="127"/>
    </location>
    <ligand>
        <name>ATP</name>
        <dbReference type="ChEBI" id="CHEBI:30616"/>
    </ligand>
</feature>
<dbReference type="Pfam" id="PF00406">
    <property type="entry name" value="ADK"/>
    <property type="match status" value="1"/>
</dbReference>
<feature type="binding site" evidence="5">
    <location>
        <position position="133"/>
    </location>
    <ligand>
        <name>Zn(2+)</name>
        <dbReference type="ChEBI" id="CHEBI:29105"/>
        <note>structural</note>
    </ligand>
</feature>
<dbReference type="eggNOG" id="COG0563">
    <property type="taxonomic scope" value="Bacteria"/>
</dbReference>
<feature type="binding site" evidence="5">
    <location>
        <position position="36"/>
    </location>
    <ligand>
        <name>AMP</name>
        <dbReference type="ChEBI" id="CHEBI:456215"/>
    </ligand>
</feature>
<comment type="subcellular location">
    <subcellularLocation>
        <location evidence="5 7">Cytoplasm</location>
    </subcellularLocation>
</comment>
<dbReference type="PANTHER" id="PTHR23359">
    <property type="entry name" value="NUCLEOTIDE KINASE"/>
    <property type="match status" value="1"/>
</dbReference>
<keyword evidence="2 5" id="KW-0545">Nucleotide biosynthesis</keyword>
<reference evidence="8 9" key="2">
    <citation type="journal article" date="2016" name="Environ. Microbiol. Rep.">
        <title>Metagenomic evidence for the presence of phototrophic Gemmatimonadetes bacteria in diverse environments.</title>
        <authorList>
            <person name="Zeng Y."/>
            <person name="Baumbach J."/>
            <person name="Barbosa E.G."/>
            <person name="Azevedo V."/>
            <person name="Zhang C."/>
            <person name="Koblizek M."/>
        </authorList>
    </citation>
    <scope>NUCLEOTIDE SEQUENCE [LARGE SCALE GENOMIC DNA]</scope>
    <source>
        <strain evidence="8 9">AP64</strain>
    </source>
</reference>
<dbReference type="Proteomes" id="UP000076404">
    <property type="component" value="Chromosome"/>
</dbReference>
<keyword evidence="5" id="KW-0862">Zinc</keyword>
<evidence type="ECO:0000313" key="8">
    <source>
        <dbReference type="EMBL" id="AMW04399.1"/>
    </source>
</evidence>
<dbReference type="STRING" id="1379270.GEMMAAP_05175"/>
<comment type="subunit">
    <text evidence="5 7">Monomer.</text>
</comment>
<evidence type="ECO:0000256" key="5">
    <source>
        <dbReference type="HAMAP-Rule" id="MF_00235"/>
    </source>
</evidence>
<dbReference type="GO" id="GO:0005737">
    <property type="term" value="C:cytoplasm"/>
    <property type="evidence" value="ECO:0007669"/>
    <property type="project" value="UniProtKB-SubCell"/>
</dbReference>
<feature type="binding site" evidence="5">
    <location>
        <begin position="57"/>
        <end position="59"/>
    </location>
    <ligand>
        <name>AMP</name>
        <dbReference type="ChEBI" id="CHEBI:456215"/>
    </ligand>
</feature>
<feature type="region of interest" description="NMP" evidence="5">
    <location>
        <begin position="30"/>
        <end position="59"/>
    </location>
</feature>
<feature type="binding site" evidence="5">
    <location>
        <position position="169"/>
    </location>
    <ligand>
        <name>AMP</name>
        <dbReference type="ChEBI" id="CHEBI:456215"/>
    </ligand>
</feature>
<evidence type="ECO:0000256" key="6">
    <source>
        <dbReference type="RuleBase" id="RU003330"/>
    </source>
</evidence>
<dbReference type="CDD" id="cd01428">
    <property type="entry name" value="ADK"/>
    <property type="match status" value="1"/>
</dbReference>
<dbReference type="Gene3D" id="3.40.50.300">
    <property type="entry name" value="P-loop containing nucleotide triphosphate hydrolases"/>
    <property type="match status" value="1"/>
</dbReference>
<comment type="similarity">
    <text evidence="5 6">Belongs to the adenylate kinase family.</text>
</comment>
<organism evidence="8 9">
    <name type="scientific">Gemmatimonas phototrophica</name>
    <dbReference type="NCBI Taxonomy" id="1379270"/>
    <lineage>
        <taxon>Bacteria</taxon>
        <taxon>Pseudomonadati</taxon>
        <taxon>Gemmatimonadota</taxon>
        <taxon>Gemmatimonadia</taxon>
        <taxon>Gemmatimonadales</taxon>
        <taxon>Gemmatimonadaceae</taxon>
        <taxon>Gemmatimonas</taxon>
    </lineage>
</organism>
<keyword evidence="5" id="KW-0479">Metal-binding</keyword>
<gene>
    <name evidence="5" type="primary">adk</name>
    <name evidence="8" type="ORF">GEMMAAP_05175</name>
</gene>
<reference evidence="8 9" key="1">
    <citation type="journal article" date="2014" name="Proc. Natl. Acad. Sci. U.S.A.">
        <title>Functional type 2 photosynthetic reaction centers found in the rare bacterial phylum Gemmatimonadetes.</title>
        <authorList>
            <person name="Zeng Y."/>
            <person name="Feng F."/>
            <person name="Medova H."/>
            <person name="Dean J."/>
            <person name="Koblizek M."/>
        </authorList>
    </citation>
    <scope>NUCLEOTIDE SEQUENCE [LARGE SCALE GENOMIC DNA]</scope>
    <source>
        <strain evidence="8 9">AP64</strain>
    </source>
</reference>
<feature type="binding site" evidence="5">
    <location>
        <begin position="10"/>
        <end position="15"/>
    </location>
    <ligand>
        <name>ATP</name>
        <dbReference type="ChEBI" id="CHEBI:30616"/>
    </ligand>
</feature>
<dbReference type="EC" id="2.7.4.3" evidence="5 7"/>
<comment type="catalytic activity">
    <reaction evidence="5 7">
        <text>AMP + ATP = 2 ADP</text>
        <dbReference type="Rhea" id="RHEA:12973"/>
        <dbReference type="ChEBI" id="CHEBI:30616"/>
        <dbReference type="ChEBI" id="CHEBI:456215"/>
        <dbReference type="ChEBI" id="CHEBI:456216"/>
        <dbReference type="EC" id="2.7.4.3"/>
    </reaction>
</comment>
<keyword evidence="9" id="KW-1185">Reference proteome</keyword>